<keyword evidence="5" id="KW-1185">Reference proteome</keyword>
<dbReference type="InterPro" id="IPR036680">
    <property type="entry name" value="SPOR-like_sf"/>
</dbReference>
<evidence type="ECO:0000259" key="3">
    <source>
        <dbReference type="Pfam" id="PF05036"/>
    </source>
</evidence>
<keyword evidence="2" id="KW-1133">Transmembrane helix</keyword>
<feature type="domain" description="SPOR" evidence="3">
    <location>
        <begin position="86"/>
        <end position="141"/>
    </location>
</feature>
<dbReference type="Proteomes" id="UP000035009">
    <property type="component" value="Unassembled WGS sequence"/>
</dbReference>
<dbReference type="InterPro" id="IPR007730">
    <property type="entry name" value="SPOR-like_dom"/>
</dbReference>
<name>M3UM14_GORML</name>
<keyword evidence="2" id="KW-0812">Transmembrane</keyword>
<comment type="caution">
    <text evidence="4">The sequence shown here is derived from an EMBL/GenBank/DDBJ whole genome shotgun (WGS) entry which is preliminary data.</text>
</comment>
<sequence length="156" mass="15768">MRDGRQDWVLPAIIAVIIALLGVLGIVGWLIVKDSSDAVADPAAASSALTSAPSTPETVTVTPPVTVTETHTPPPAAEPTRTESGAGGWYAQLGAFNDRSNADAAAAQHGAVVRPGYIVGSSSTWVVVIPVASESAAESVCGGYGSGACYVRYSGE</sequence>
<dbReference type="GO" id="GO:0042834">
    <property type="term" value="F:peptidoglycan binding"/>
    <property type="evidence" value="ECO:0007669"/>
    <property type="project" value="InterPro"/>
</dbReference>
<evidence type="ECO:0000313" key="5">
    <source>
        <dbReference type="Proteomes" id="UP000035009"/>
    </source>
</evidence>
<dbReference type="Gene3D" id="3.30.70.1070">
    <property type="entry name" value="Sporulation related repeat"/>
    <property type="match status" value="1"/>
</dbReference>
<dbReference type="STRING" id="410332.SAMN04488550_2671"/>
<proteinExistence type="predicted"/>
<protein>
    <recommendedName>
        <fullName evidence="3">SPOR domain-containing protein</fullName>
    </recommendedName>
</protein>
<evidence type="ECO:0000256" key="1">
    <source>
        <dbReference type="SAM" id="MobiDB-lite"/>
    </source>
</evidence>
<dbReference type="AlphaFoldDB" id="M3UM14"/>
<reference evidence="4 5" key="1">
    <citation type="submission" date="2013-02" db="EMBL/GenBank/DDBJ databases">
        <title>Whole genome shotgun sequence of Gordonia malaquae NBRC 108250.</title>
        <authorList>
            <person name="Yoshida I."/>
            <person name="Hosoyama A."/>
            <person name="Tsuchikane K."/>
            <person name="Ando Y."/>
            <person name="Baba S."/>
            <person name="Ohji S."/>
            <person name="Hamada M."/>
            <person name="Tamura T."/>
            <person name="Yamazoe A."/>
            <person name="Yamazaki S."/>
            <person name="Fujita N."/>
        </authorList>
    </citation>
    <scope>NUCLEOTIDE SEQUENCE [LARGE SCALE GENOMIC DNA]</scope>
    <source>
        <strain evidence="4 5">NBRC 108250</strain>
    </source>
</reference>
<dbReference type="eggNOG" id="ENOG5032EIQ">
    <property type="taxonomic scope" value="Bacteria"/>
</dbReference>
<feature type="region of interest" description="Disordered" evidence="1">
    <location>
        <begin position="47"/>
        <end position="84"/>
    </location>
</feature>
<evidence type="ECO:0000256" key="2">
    <source>
        <dbReference type="SAM" id="Phobius"/>
    </source>
</evidence>
<organism evidence="4 5">
    <name type="scientific">Gordonia malaquae NBRC 108250</name>
    <dbReference type="NCBI Taxonomy" id="1223542"/>
    <lineage>
        <taxon>Bacteria</taxon>
        <taxon>Bacillati</taxon>
        <taxon>Actinomycetota</taxon>
        <taxon>Actinomycetes</taxon>
        <taxon>Mycobacteriales</taxon>
        <taxon>Gordoniaceae</taxon>
        <taxon>Gordonia</taxon>
    </lineage>
</organism>
<dbReference type="SUPFAM" id="SSF110997">
    <property type="entry name" value="Sporulation related repeat"/>
    <property type="match status" value="1"/>
</dbReference>
<keyword evidence="2" id="KW-0472">Membrane</keyword>
<gene>
    <name evidence="4" type="ORF">GM1_021_00760</name>
</gene>
<feature type="compositionally biased region" description="Low complexity" evidence="1">
    <location>
        <begin position="47"/>
        <end position="71"/>
    </location>
</feature>
<dbReference type="EMBL" id="BAOP01000021">
    <property type="protein sequence ID" value="GAC80790.1"/>
    <property type="molecule type" value="Genomic_DNA"/>
</dbReference>
<evidence type="ECO:0000313" key="4">
    <source>
        <dbReference type="EMBL" id="GAC80790.1"/>
    </source>
</evidence>
<feature type="transmembrane region" description="Helical" evidence="2">
    <location>
        <begin position="12"/>
        <end position="32"/>
    </location>
</feature>
<dbReference type="RefSeq" id="WP_008380050.1">
    <property type="nucleotide sequence ID" value="NZ_BAOP01000021.1"/>
</dbReference>
<dbReference type="Pfam" id="PF05036">
    <property type="entry name" value="SPOR"/>
    <property type="match status" value="1"/>
</dbReference>
<accession>M3UM14</accession>